<comment type="caution">
    <text evidence="1">The sequence shown here is derived from an EMBL/GenBank/DDBJ whole genome shotgun (WGS) entry which is preliminary data.</text>
</comment>
<keyword evidence="2" id="KW-1185">Reference proteome</keyword>
<protein>
    <submittedName>
        <fullName evidence="1">Uncharacterized protein</fullName>
    </submittedName>
</protein>
<dbReference type="OrthoDB" id="1434354at2759"/>
<dbReference type="Proteomes" id="UP000636800">
    <property type="component" value="Chromosome 3"/>
</dbReference>
<reference evidence="1 2" key="1">
    <citation type="journal article" date="2020" name="Nat. Food">
        <title>A phased Vanilla planifolia genome enables genetic improvement of flavour and production.</title>
        <authorList>
            <person name="Hasing T."/>
            <person name="Tang H."/>
            <person name="Brym M."/>
            <person name="Khazi F."/>
            <person name="Huang T."/>
            <person name="Chambers A.H."/>
        </authorList>
    </citation>
    <scope>NUCLEOTIDE SEQUENCE [LARGE SCALE GENOMIC DNA]</scope>
    <source>
        <tissue evidence="1">Leaf</tissue>
    </source>
</reference>
<name>A0A835V988_VANPL</name>
<sequence length="74" mass="8506">MKCIGIFAARKQFSFTEGYSRRKVVDLVSKVVVACKGGDRPFVHKVAWNLSYVSCGWRLLENLDLLERSKRVKD</sequence>
<proteinExistence type="predicted"/>
<evidence type="ECO:0000313" key="1">
    <source>
        <dbReference type="EMBL" id="KAG0489173.1"/>
    </source>
</evidence>
<organism evidence="1 2">
    <name type="scientific">Vanilla planifolia</name>
    <name type="common">Vanilla</name>
    <dbReference type="NCBI Taxonomy" id="51239"/>
    <lineage>
        <taxon>Eukaryota</taxon>
        <taxon>Viridiplantae</taxon>
        <taxon>Streptophyta</taxon>
        <taxon>Embryophyta</taxon>
        <taxon>Tracheophyta</taxon>
        <taxon>Spermatophyta</taxon>
        <taxon>Magnoliopsida</taxon>
        <taxon>Liliopsida</taxon>
        <taxon>Asparagales</taxon>
        <taxon>Orchidaceae</taxon>
        <taxon>Vanilloideae</taxon>
        <taxon>Vanilleae</taxon>
        <taxon>Vanilla</taxon>
    </lineage>
</organism>
<accession>A0A835V988</accession>
<gene>
    <name evidence="1" type="ORF">HPP92_007984</name>
</gene>
<dbReference type="AlphaFoldDB" id="A0A835V988"/>
<dbReference type="EMBL" id="JADCNL010000003">
    <property type="protein sequence ID" value="KAG0489173.1"/>
    <property type="molecule type" value="Genomic_DNA"/>
</dbReference>
<evidence type="ECO:0000313" key="2">
    <source>
        <dbReference type="Proteomes" id="UP000636800"/>
    </source>
</evidence>